<dbReference type="EMBL" id="CP015839">
    <property type="protein sequence ID" value="ANG61606.1"/>
    <property type="molecule type" value="Genomic_DNA"/>
</dbReference>
<evidence type="ECO:0000313" key="4">
    <source>
        <dbReference type="Proteomes" id="UP000078070"/>
    </source>
</evidence>
<dbReference type="Gene3D" id="2.50.20.10">
    <property type="entry name" value="Lipoprotein localisation LolA/LolB/LppX"/>
    <property type="match status" value="1"/>
</dbReference>
<dbReference type="CDD" id="cd16329">
    <property type="entry name" value="LolA_like"/>
    <property type="match status" value="1"/>
</dbReference>
<evidence type="ECO:0000256" key="1">
    <source>
        <dbReference type="SAM" id="SignalP"/>
    </source>
</evidence>
<evidence type="ECO:0000259" key="2">
    <source>
        <dbReference type="Pfam" id="PF17131"/>
    </source>
</evidence>
<dbReference type="RefSeq" id="WP_067378109.1">
    <property type="nucleotide sequence ID" value="NZ_CP015839.1"/>
</dbReference>
<keyword evidence="4" id="KW-1185">Reference proteome</keyword>
<feature type="domain" description="Uncharacterized protein TP-0789" evidence="2">
    <location>
        <begin position="80"/>
        <end position="269"/>
    </location>
</feature>
<reference evidence="4" key="1">
    <citation type="submission" date="2016-05" db="EMBL/GenBank/DDBJ databases">
        <authorList>
            <person name="Baek K."/>
            <person name="Yang S.-J."/>
        </authorList>
    </citation>
    <scope>NUCLEOTIDE SEQUENCE [LARGE SCALE GENOMIC DNA]</scope>
    <source>
        <strain evidence="4">ST58-10</strain>
    </source>
</reference>
<feature type="signal peptide" evidence="1">
    <location>
        <begin position="1"/>
        <end position="24"/>
    </location>
</feature>
<sequence length="270" mass="30844">MRIDLRRPRATLLLCGLLSLPANAAQNQTDPGRRVAEAVENRDLGYGDSVAELTMTLRNRAGNETTRELEIRLLENPEGGDKSLIRFDFPADIRGTALLTHPQPDAAADEQWLYLPANARIKRISSRNKSGAFVSSEFSFEDLADKQIDDFNYAYVREEACDDGSGANALRCDVIDRMPVDTHSAYSRQRVWADQQARRVLRIEYFDRRGTLLKTFTAENFQLYSDRHWRPMQVAMHNQQTGNETILSYRSIRFGNGLSDENFHRNTLKD</sequence>
<proteinExistence type="predicted"/>
<keyword evidence="1" id="KW-0732">Signal</keyword>
<dbReference type="KEGG" id="mars:A8C75_03360"/>
<reference evidence="3 4" key="2">
    <citation type="journal article" date="2018" name="Int. J. Syst. Evol. Microbiol.">
        <title>Marinobacterium aestuarii sp. nov., a benzene-degrading marine bacterium isolated from estuary sediment.</title>
        <authorList>
            <person name="Bae S.S."/>
            <person name="Jung J."/>
            <person name="Chung D."/>
            <person name="Baek K."/>
        </authorList>
    </citation>
    <scope>NUCLEOTIDE SEQUENCE [LARGE SCALE GENOMIC DNA]</scope>
    <source>
        <strain evidence="3 4">ST58-10</strain>
    </source>
</reference>
<dbReference type="Proteomes" id="UP000078070">
    <property type="component" value="Chromosome"/>
</dbReference>
<dbReference type="AlphaFoldDB" id="A0A1A9EUM9"/>
<gene>
    <name evidence="3" type="ORF">A8C75_03360</name>
</gene>
<feature type="chain" id="PRO_5008386440" description="Uncharacterized protein TP-0789 domain-containing protein" evidence="1">
    <location>
        <begin position="25"/>
        <end position="270"/>
    </location>
</feature>
<protein>
    <recommendedName>
        <fullName evidence="2">Uncharacterized protein TP-0789 domain-containing protein</fullName>
    </recommendedName>
</protein>
<accession>A0A1A9EUM9</accession>
<dbReference type="InterPro" id="IPR033399">
    <property type="entry name" value="TP_0789-like"/>
</dbReference>
<dbReference type="STRING" id="1821621.A8C75_03360"/>
<name>A0A1A9EUM9_9GAMM</name>
<organism evidence="3 4">
    <name type="scientific">Marinobacterium aestuarii</name>
    <dbReference type="NCBI Taxonomy" id="1821621"/>
    <lineage>
        <taxon>Bacteria</taxon>
        <taxon>Pseudomonadati</taxon>
        <taxon>Pseudomonadota</taxon>
        <taxon>Gammaproteobacteria</taxon>
        <taxon>Oceanospirillales</taxon>
        <taxon>Oceanospirillaceae</taxon>
        <taxon>Marinobacterium</taxon>
    </lineage>
</organism>
<dbReference type="Pfam" id="PF17131">
    <property type="entry name" value="LolA_like"/>
    <property type="match status" value="1"/>
</dbReference>
<dbReference type="OrthoDB" id="9803781at2"/>
<evidence type="ECO:0000313" key="3">
    <source>
        <dbReference type="EMBL" id="ANG61606.1"/>
    </source>
</evidence>